<keyword evidence="2" id="KW-0547">Nucleotide-binding</keyword>
<feature type="coiled-coil region" evidence="4">
    <location>
        <begin position="374"/>
        <end position="411"/>
    </location>
</feature>
<dbReference type="Proteomes" id="UP000424527">
    <property type="component" value="Unassembled WGS sequence"/>
</dbReference>
<evidence type="ECO:0000256" key="4">
    <source>
        <dbReference type="SAM" id="Coils"/>
    </source>
</evidence>
<dbReference type="FunFam" id="3.40.50.300:FF:001809">
    <property type="entry name" value="Si:ch1073-365p7.2"/>
    <property type="match status" value="1"/>
</dbReference>
<dbReference type="InterPro" id="IPR027417">
    <property type="entry name" value="P-loop_NTPase"/>
</dbReference>
<reference evidence="7 8" key="1">
    <citation type="submission" date="2019-07" db="EMBL/GenBank/DDBJ databases">
        <title>Chromosome genome assembly for large yellow croaker.</title>
        <authorList>
            <person name="Xiao S."/>
        </authorList>
    </citation>
    <scope>NUCLEOTIDE SEQUENCE [LARGE SCALE GENOMIC DNA]</scope>
    <source>
        <strain evidence="7">JMULYC20181020</strain>
        <tissue evidence="7">Muscle</tissue>
    </source>
</reference>
<evidence type="ECO:0000313" key="8">
    <source>
        <dbReference type="Proteomes" id="UP000424527"/>
    </source>
</evidence>
<protein>
    <submittedName>
        <fullName evidence="7">GTPase IMAP family member 8</fullName>
    </submittedName>
</protein>
<organism evidence="7 8">
    <name type="scientific">Larimichthys crocea</name>
    <name type="common">Large yellow croaker</name>
    <name type="synonym">Pseudosciaena crocea</name>
    <dbReference type="NCBI Taxonomy" id="215358"/>
    <lineage>
        <taxon>Eukaryota</taxon>
        <taxon>Metazoa</taxon>
        <taxon>Chordata</taxon>
        <taxon>Craniata</taxon>
        <taxon>Vertebrata</taxon>
        <taxon>Euteleostomi</taxon>
        <taxon>Actinopterygii</taxon>
        <taxon>Neopterygii</taxon>
        <taxon>Teleostei</taxon>
        <taxon>Neoteleostei</taxon>
        <taxon>Acanthomorphata</taxon>
        <taxon>Eupercaria</taxon>
        <taxon>Sciaenidae</taxon>
        <taxon>Larimichthys</taxon>
    </lineage>
</organism>
<gene>
    <name evidence="7" type="ORF">D5F01_LYC01845</name>
</gene>
<dbReference type="PANTHER" id="PTHR10903:SF107">
    <property type="entry name" value="GTPASE IMAP FAMILY MEMBER 4-LIKE-RELATED"/>
    <property type="match status" value="1"/>
</dbReference>
<keyword evidence="5" id="KW-0812">Transmembrane</keyword>
<keyword evidence="4" id="KW-0175">Coiled coil</keyword>
<evidence type="ECO:0000256" key="1">
    <source>
        <dbReference type="ARBA" id="ARBA00008535"/>
    </source>
</evidence>
<evidence type="ECO:0000256" key="2">
    <source>
        <dbReference type="ARBA" id="ARBA00022741"/>
    </source>
</evidence>
<dbReference type="AlphaFoldDB" id="A0A6G0J7J8"/>
<dbReference type="Gene3D" id="3.40.50.300">
    <property type="entry name" value="P-loop containing nucleotide triphosphate hydrolases"/>
    <property type="match status" value="2"/>
</dbReference>
<evidence type="ECO:0000313" key="7">
    <source>
        <dbReference type="EMBL" id="KAE8299446.1"/>
    </source>
</evidence>
<feature type="domain" description="AIG1-type G" evidence="6">
    <location>
        <begin position="152"/>
        <end position="351"/>
    </location>
</feature>
<dbReference type="PROSITE" id="PS51720">
    <property type="entry name" value="G_AIG1"/>
    <property type="match status" value="1"/>
</dbReference>
<dbReference type="GO" id="GO:0005525">
    <property type="term" value="F:GTP binding"/>
    <property type="evidence" value="ECO:0007669"/>
    <property type="project" value="UniProtKB-KW"/>
</dbReference>
<proteinExistence type="inferred from homology"/>
<feature type="transmembrane region" description="Helical" evidence="5">
    <location>
        <begin position="421"/>
        <end position="442"/>
    </location>
</feature>
<dbReference type="Pfam" id="PF04548">
    <property type="entry name" value="AIG1"/>
    <property type="match status" value="2"/>
</dbReference>
<dbReference type="SUPFAM" id="SSF52540">
    <property type="entry name" value="P-loop containing nucleoside triphosphate hydrolases"/>
    <property type="match status" value="1"/>
</dbReference>
<accession>A0A6G0J7J8</accession>
<dbReference type="PANTHER" id="PTHR10903">
    <property type="entry name" value="GTPASE, IMAP FAMILY MEMBER-RELATED"/>
    <property type="match status" value="1"/>
</dbReference>
<dbReference type="InterPro" id="IPR045058">
    <property type="entry name" value="GIMA/IAN/Toc"/>
</dbReference>
<evidence type="ECO:0000256" key="3">
    <source>
        <dbReference type="ARBA" id="ARBA00023134"/>
    </source>
</evidence>
<comment type="similarity">
    <text evidence="1">Belongs to the TRAFAC class TrmE-Era-EngA-EngB-Septin-like GTPase superfamily. AIG1/Toc34/Toc159-like paraseptin GTPase family. IAN subfamily.</text>
</comment>
<keyword evidence="3" id="KW-0342">GTP-binding</keyword>
<evidence type="ECO:0000259" key="6">
    <source>
        <dbReference type="PROSITE" id="PS51720"/>
    </source>
</evidence>
<keyword evidence="8" id="KW-1185">Reference proteome</keyword>
<evidence type="ECO:0000256" key="5">
    <source>
        <dbReference type="SAM" id="Phobius"/>
    </source>
</evidence>
<sequence length="480" mass="53587">MDEKISEGCRAPTRKGDKHCLQELRIVLLGHNWLEKSLTGNTILGRQMFDVSRDVKMCVRRQGVLNDDRRVIVINSPERWIQYSVQDPGLVKNNMSACLAMCLPGPHAFLMVIPISSHRGREWTVEGPLELLNDTVWRNTIVIFTRSESPPISMLRILIVGPNQVGKSLAGNTILGDEVFPAGVPTSQCTERQGDVHKKQVTVVDTPGWHGRYCSEDTPREVQQQITHSASLCAPIPHAVLVVVRSDETFTGTDRLKIEEHLSLLGVWSWTRTIVLFTWGDKLGVTPIEEHIEQWPALQWLVDKCGNRYHVFNNSSKDVDIQVRDLLAKIEETEVGNDTGHLLHSLMKLQERNRKLDQSSKKSTRLLKKARMDNDLLRQTFEDKEDIIKTAEEKDEQIEALKATIEKREIANKVQQLEAGWIQSWFSVGGVVLGAAVGALAGSSRMATGLSTRSAVGAAAGALLGSLLVQGARPQQRKTE</sequence>
<name>A0A6G0J7J8_LARCR</name>
<dbReference type="InterPro" id="IPR006703">
    <property type="entry name" value="G_AIG1"/>
</dbReference>
<keyword evidence="5" id="KW-1133">Transmembrane helix</keyword>
<comment type="caution">
    <text evidence="7">The sequence shown here is derived from an EMBL/GenBank/DDBJ whole genome shotgun (WGS) entry which is preliminary data.</text>
</comment>
<dbReference type="EMBL" id="REGW02000002">
    <property type="protein sequence ID" value="KAE8299446.1"/>
    <property type="molecule type" value="Genomic_DNA"/>
</dbReference>
<keyword evidence="5" id="KW-0472">Membrane</keyword>